<dbReference type="GO" id="GO:0017061">
    <property type="term" value="F:S-methyl-5-thioadenosine phosphorylase activity"/>
    <property type="evidence" value="ECO:0007669"/>
    <property type="project" value="UniProtKB-UniRule"/>
</dbReference>
<feature type="site" description="Important for substrate specificity" evidence="5">
    <location>
        <position position="163"/>
    </location>
</feature>
<feature type="binding site" evidence="5">
    <location>
        <begin position="83"/>
        <end position="84"/>
    </location>
    <ligand>
        <name>phosphate</name>
        <dbReference type="ChEBI" id="CHEBI:43474"/>
    </ligand>
</feature>
<evidence type="ECO:0000256" key="2">
    <source>
        <dbReference type="ARBA" id="ARBA00022679"/>
    </source>
</evidence>
<dbReference type="PANTHER" id="PTHR42679:SF2">
    <property type="entry name" value="S-METHYL-5'-THIOADENOSINE PHOSPHORYLASE"/>
    <property type="match status" value="1"/>
</dbReference>
<gene>
    <name evidence="5 7" type="primary">mtnP</name>
    <name evidence="7" type="ORF">JW744_02270</name>
</gene>
<evidence type="ECO:0000313" key="7">
    <source>
        <dbReference type="EMBL" id="MBN2067268.1"/>
    </source>
</evidence>
<comment type="catalytic activity">
    <reaction evidence="5">
        <text>S-methyl-5'-thioadenosine + phosphate = 5-(methylsulfanyl)-alpha-D-ribose 1-phosphate + adenine</text>
        <dbReference type="Rhea" id="RHEA:11852"/>
        <dbReference type="ChEBI" id="CHEBI:16708"/>
        <dbReference type="ChEBI" id="CHEBI:17509"/>
        <dbReference type="ChEBI" id="CHEBI:43474"/>
        <dbReference type="ChEBI" id="CHEBI:58533"/>
        <dbReference type="EC" id="2.4.2.28"/>
    </reaction>
</comment>
<feature type="binding site" evidence="5">
    <location>
        <begin position="50"/>
        <end position="51"/>
    </location>
    <ligand>
        <name>phosphate</name>
        <dbReference type="ChEBI" id="CHEBI:43474"/>
    </ligand>
</feature>
<dbReference type="InterPro" id="IPR010044">
    <property type="entry name" value="MTAP"/>
</dbReference>
<feature type="site" description="Important for substrate specificity" evidence="5">
    <location>
        <position position="217"/>
    </location>
</feature>
<keyword evidence="2 5" id="KW-0808">Transferase</keyword>
<dbReference type="EC" id="2.4.2.28" evidence="5"/>
<dbReference type="InterPro" id="IPR035994">
    <property type="entry name" value="Nucleoside_phosphorylase_sf"/>
</dbReference>
<comment type="subunit">
    <text evidence="4 5">Homohexamer. Dimer of a homotrimer.</text>
</comment>
<dbReference type="Proteomes" id="UP000809243">
    <property type="component" value="Unassembled WGS sequence"/>
</dbReference>
<feature type="binding site" evidence="5">
    <location>
        <begin position="205"/>
        <end position="207"/>
    </location>
    <ligand>
        <name>substrate</name>
    </ligand>
</feature>
<dbReference type="HAMAP" id="MF_01963">
    <property type="entry name" value="MTAP"/>
    <property type="match status" value="1"/>
</dbReference>
<dbReference type="InterPro" id="IPR000845">
    <property type="entry name" value="Nucleoside_phosphorylase_d"/>
</dbReference>
<keyword evidence="1 5" id="KW-0328">Glycosyltransferase</keyword>
<evidence type="ECO:0000256" key="1">
    <source>
        <dbReference type="ARBA" id="ARBA00022676"/>
    </source>
</evidence>
<dbReference type="AlphaFoldDB" id="A0A938YN78"/>
<dbReference type="SUPFAM" id="SSF53167">
    <property type="entry name" value="Purine and uridine phosphorylases"/>
    <property type="match status" value="1"/>
</dbReference>
<evidence type="ECO:0000313" key="8">
    <source>
        <dbReference type="Proteomes" id="UP000809243"/>
    </source>
</evidence>
<protein>
    <recommendedName>
        <fullName evidence="5">S-methyl-5'-thioadenosine phosphorylase</fullName>
        <ecNumber evidence="5">2.4.2.28</ecNumber>
    </recommendedName>
    <alternativeName>
        <fullName evidence="5">5'-methylthioadenosine phosphorylase</fullName>
        <shortName evidence="5">MTA phosphorylase</shortName>
        <shortName evidence="5">MTAP</shortName>
    </alternativeName>
</protein>
<feature type="binding site" evidence="5">
    <location>
        <position position="182"/>
    </location>
    <ligand>
        <name>phosphate</name>
        <dbReference type="ChEBI" id="CHEBI:43474"/>
    </ligand>
</feature>
<evidence type="ECO:0000256" key="3">
    <source>
        <dbReference type="ARBA" id="ARBA00022726"/>
    </source>
</evidence>
<dbReference type="CDD" id="cd09010">
    <property type="entry name" value="MTAP_SsMTAPII_like_MTIP"/>
    <property type="match status" value="1"/>
</dbReference>
<dbReference type="FunFam" id="3.40.50.1580:FF:000012">
    <property type="entry name" value="Probable 6-oxopurine nucleoside phosphorylase"/>
    <property type="match status" value="1"/>
</dbReference>
<proteinExistence type="inferred from homology"/>
<dbReference type="InterPro" id="IPR018099">
    <property type="entry name" value="Purine_phosphorylase-2_CS"/>
</dbReference>
<dbReference type="GO" id="GO:0005829">
    <property type="term" value="C:cytosol"/>
    <property type="evidence" value="ECO:0007669"/>
    <property type="project" value="TreeGrafter"/>
</dbReference>
<evidence type="ECO:0000259" key="6">
    <source>
        <dbReference type="Pfam" id="PF01048"/>
    </source>
</evidence>
<dbReference type="GO" id="GO:0019509">
    <property type="term" value="P:L-methionine salvage from methylthioadenosine"/>
    <property type="evidence" value="ECO:0007669"/>
    <property type="project" value="UniProtKB-UniRule"/>
</dbReference>
<comment type="caution">
    <text evidence="7">The sequence shown here is derived from an EMBL/GenBank/DDBJ whole genome shotgun (WGS) entry which is preliminary data.</text>
</comment>
<accession>A0A938YN78</accession>
<reference evidence="7" key="1">
    <citation type="submission" date="2021-01" db="EMBL/GenBank/DDBJ databases">
        <title>Active Sulfur Cycling in an Early Earth Analoge.</title>
        <authorList>
            <person name="Hahn C.R."/>
            <person name="Youssef N.H."/>
            <person name="Elshahed M."/>
        </authorList>
    </citation>
    <scope>NUCLEOTIDE SEQUENCE</scope>
    <source>
        <strain evidence="7">Zod_Metabat.1151</strain>
    </source>
</reference>
<dbReference type="NCBIfam" id="TIGR01694">
    <property type="entry name" value="MTAP"/>
    <property type="match status" value="1"/>
</dbReference>
<feature type="domain" description="Nucleoside phosphorylase" evidence="6">
    <location>
        <begin position="2"/>
        <end position="237"/>
    </location>
</feature>
<dbReference type="GO" id="GO:0006166">
    <property type="term" value="P:purine ribonucleoside salvage"/>
    <property type="evidence" value="ECO:0007669"/>
    <property type="project" value="UniProtKB-KW"/>
</dbReference>
<dbReference type="Pfam" id="PF01048">
    <property type="entry name" value="PNP_UDP_1"/>
    <property type="match status" value="1"/>
</dbReference>
<name>A0A938YN78_9ARCH</name>
<keyword evidence="3 5" id="KW-0660">Purine salvage</keyword>
<feature type="binding site" evidence="5">
    <location>
        <position position="8"/>
    </location>
    <ligand>
        <name>phosphate</name>
        <dbReference type="ChEBI" id="CHEBI:43474"/>
    </ligand>
</feature>
<dbReference type="EMBL" id="JAFGDB010000038">
    <property type="protein sequence ID" value="MBN2067268.1"/>
    <property type="molecule type" value="Genomic_DNA"/>
</dbReference>
<evidence type="ECO:0000256" key="5">
    <source>
        <dbReference type="HAMAP-Rule" id="MF_01963"/>
    </source>
</evidence>
<dbReference type="PROSITE" id="PS01240">
    <property type="entry name" value="PNP_MTAP_2"/>
    <property type="match status" value="1"/>
</dbReference>
<comment type="similarity">
    <text evidence="5">Belongs to the PNP/MTAP phosphorylase family. MTAP subfamily.</text>
</comment>
<evidence type="ECO:0000256" key="4">
    <source>
        <dbReference type="ARBA" id="ARBA00063054"/>
    </source>
</evidence>
<comment type="function">
    <text evidence="5">Catalyzes the reversible phosphorylation of S-methyl-5'-thioadenosine (MTA) to adenine and 5-methylthioribose-1-phosphate. Involved in the breakdown of MTA, a major by-product of polyamine biosynthesis. Responsible for the first step in the methionine salvage pathway after MTA has been generated from S-adenosylmethionine. Has broad substrate specificity with 6-aminopurine nucleosides as preferred substrates.</text>
</comment>
<organism evidence="7 8">
    <name type="scientific">Candidatus Iainarchaeum sp</name>
    <dbReference type="NCBI Taxonomy" id="3101447"/>
    <lineage>
        <taxon>Archaea</taxon>
        <taxon>Candidatus Iainarchaeota</taxon>
        <taxon>Candidatus Iainarchaeia</taxon>
        <taxon>Candidatus Iainarchaeales</taxon>
        <taxon>Candidatus Iainarchaeaceae</taxon>
        <taxon>Candidatus Iainarchaeum</taxon>
    </lineage>
</organism>
<comment type="pathway">
    <text evidence="5">Amino-acid biosynthesis; L-methionine biosynthesis via salvage pathway; S-methyl-5-thio-alpha-D-ribose 1-phosphate from S-methyl-5'-thioadenosine (phosphorylase route): step 1/1.</text>
</comment>
<dbReference type="PANTHER" id="PTHR42679">
    <property type="entry name" value="S-METHYL-5'-THIOADENOSINE PHOSPHORYLASE"/>
    <property type="match status" value="1"/>
</dbReference>
<dbReference type="Gene3D" id="3.40.50.1580">
    <property type="entry name" value="Nucleoside phosphorylase domain"/>
    <property type="match status" value="1"/>
</dbReference>
<feature type="binding site" evidence="5">
    <location>
        <position position="181"/>
    </location>
    <ligand>
        <name>substrate</name>
    </ligand>
</feature>
<sequence>MIGIIGGSGLDNPDILKKAKELKVETPYGKPSSALTVGEIAGKKVAIIARHGKKHEIMPSNVNSRANIHALKEQGVKHVLATTACGSLKEEMMPGQVVFPDQFIDWTSKRSSTFFDRNEVCHIPMADPFCPNLRKLLIETAKQLKIGHHETGTVITIEGPRFSTRAESKMFRALGADIINMSTVPEVVLAREAGMCYQAVAMVTDFDCWKERESVDIKRVLDRFRENVGHVKNLLIKTIPKIEFRECECQKHIDTAIIKTED</sequence>